<evidence type="ECO:0000313" key="13">
    <source>
        <dbReference type="Proteomes" id="UP001197247"/>
    </source>
</evidence>
<evidence type="ECO:0000256" key="2">
    <source>
        <dbReference type="ARBA" id="ARBA00001966"/>
    </source>
</evidence>
<organism evidence="12 13">
    <name type="scientific">Kineosporia corallincola</name>
    <dbReference type="NCBI Taxonomy" id="2835133"/>
    <lineage>
        <taxon>Bacteria</taxon>
        <taxon>Bacillati</taxon>
        <taxon>Actinomycetota</taxon>
        <taxon>Actinomycetes</taxon>
        <taxon>Kineosporiales</taxon>
        <taxon>Kineosporiaceae</taxon>
        <taxon>Kineosporia</taxon>
    </lineage>
</organism>
<dbReference type="Gene3D" id="3.40.50.11540">
    <property type="entry name" value="NADH-ubiquinone oxidoreductase 51kDa subunit"/>
    <property type="match status" value="1"/>
</dbReference>
<evidence type="ECO:0000259" key="11">
    <source>
        <dbReference type="Pfam" id="PF10589"/>
    </source>
</evidence>
<keyword evidence="5" id="KW-0285">Flavoprotein</keyword>
<dbReference type="SUPFAM" id="SSF142019">
    <property type="entry name" value="Nqo1 FMN-binding domain-like"/>
    <property type="match status" value="1"/>
</dbReference>
<evidence type="ECO:0000313" key="12">
    <source>
        <dbReference type="EMBL" id="MBT0772615.1"/>
    </source>
</evidence>
<keyword evidence="6" id="KW-0288">FMN</keyword>
<dbReference type="Gene3D" id="1.20.1440.230">
    <property type="entry name" value="NADH-ubiquinone oxidoreductase 51kDa subunit, iron-sulphur binding domain"/>
    <property type="match status" value="1"/>
</dbReference>
<evidence type="ECO:0000256" key="9">
    <source>
        <dbReference type="ARBA" id="ARBA00023014"/>
    </source>
</evidence>
<evidence type="ECO:0000256" key="7">
    <source>
        <dbReference type="ARBA" id="ARBA00022723"/>
    </source>
</evidence>
<evidence type="ECO:0000256" key="5">
    <source>
        <dbReference type="ARBA" id="ARBA00022630"/>
    </source>
</evidence>
<dbReference type="Gene3D" id="3.10.20.600">
    <property type="match status" value="1"/>
</dbReference>
<name>A0ABS5TNP3_9ACTN</name>
<dbReference type="PANTHER" id="PTHR11780:SF10">
    <property type="entry name" value="NADH DEHYDROGENASE [UBIQUINONE] FLAVOPROTEIN 1, MITOCHONDRIAL"/>
    <property type="match status" value="1"/>
</dbReference>
<evidence type="ECO:0000259" key="10">
    <source>
        <dbReference type="Pfam" id="PF01512"/>
    </source>
</evidence>
<accession>A0ABS5TNP3</accession>
<feature type="domain" description="NADH-ubiquinone oxidoreductase 51kDa subunit iron-sulphur binding" evidence="11">
    <location>
        <begin position="325"/>
        <end position="410"/>
    </location>
</feature>
<dbReference type="InterPro" id="IPR037225">
    <property type="entry name" value="Nuo51_FMN-bd_sf"/>
</dbReference>
<evidence type="ECO:0000256" key="1">
    <source>
        <dbReference type="ARBA" id="ARBA00001917"/>
    </source>
</evidence>
<dbReference type="EMBL" id="JAHBAY010000013">
    <property type="protein sequence ID" value="MBT0772615.1"/>
    <property type="molecule type" value="Genomic_DNA"/>
</dbReference>
<keyword evidence="9" id="KW-0411">Iron-sulfur</keyword>
<feature type="domain" description="NADH-ubiquinone oxidoreductase 51kDa subunit FMN-binding" evidence="10">
    <location>
        <begin position="58"/>
        <end position="215"/>
    </location>
</feature>
<dbReference type="InterPro" id="IPR011538">
    <property type="entry name" value="Nuo51_FMN-bd"/>
</dbReference>
<sequence>MTHAVLESGFHGEVSVLDGPMLLRAVGQDQGPGLRAHRRLWDEPMRMTAEQLLELSWKIGLTGRGGAEFPFARKLQAAFESGRRRELVVNCSEGEPASAKDSSLLLTSPHLVLDGAQLLAEALDVHTVHISAPGERPGVVRAVRAAIDERPGGRKAIDFEVHTTSGGFVGGQSRAVLEMLSGRDNLPVTARTPEAISGFKGRPTMVCNAETLAHLAAVNSLGAEEYSRWGTAAEPGTRLLSISADGPGGLVMEAPYGVSLAELLEFCGYDPARPLLLGGYHGTWLAPHQVTGSTLSSKDLVRFGARLGAGVLLPMLPGDCPLTYTASIVDYLAQQRAKRCGPCTNGLPALANACMRLPGARSRRESATLVERIQELTGLVTGRGACAHPDGTARLVNSMLDTFAPEIENHVDGYCHYA</sequence>
<reference evidence="12 13" key="1">
    <citation type="submission" date="2021-05" db="EMBL/GenBank/DDBJ databases">
        <title>Kineosporia and Streptomyces sp. nov. two new marine actinobacteria isolated from Coral.</title>
        <authorList>
            <person name="Buangrab K."/>
            <person name="Sutthacheep M."/>
            <person name="Yeemin T."/>
            <person name="Harunari E."/>
            <person name="Igarashi Y."/>
            <person name="Kanchanasin P."/>
            <person name="Tanasupawat S."/>
            <person name="Phongsopitanun W."/>
        </authorList>
    </citation>
    <scope>NUCLEOTIDE SEQUENCE [LARGE SCALE GENOMIC DNA]</scope>
    <source>
        <strain evidence="12 13">J2-2</strain>
    </source>
</reference>
<protein>
    <recommendedName>
        <fullName evidence="14">NADH:ubiquinone oxidoreductase subunit F (NADH-binding)</fullName>
    </recommendedName>
</protein>
<evidence type="ECO:0000256" key="8">
    <source>
        <dbReference type="ARBA" id="ARBA00023004"/>
    </source>
</evidence>
<keyword evidence="8" id="KW-0408">Iron</keyword>
<keyword evidence="13" id="KW-1185">Reference proteome</keyword>
<dbReference type="Pfam" id="PF01512">
    <property type="entry name" value="Complex1_51K"/>
    <property type="match status" value="1"/>
</dbReference>
<evidence type="ECO:0000256" key="6">
    <source>
        <dbReference type="ARBA" id="ARBA00022643"/>
    </source>
</evidence>
<comment type="cofactor">
    <cofactor evidence="2">
        <name>[4Fe-4S] cluster</name>
        <dbReference type="ChEBI" id="CHEBI:49883"/>
    </cofactor>
</comment>
<dbReference type="InterPro" id="IPR050837">
    <property type="entry name" value="ComplexI_51kDa_subunit"/>
</dbReference>
<keyword evidence="4" id="KW-0004">4Fe-4S</keyword>
<comment type="similarity">
    <text evidence="3">Belongs to the complex I 51 kDa subunit family.</text>
</comment>
<dbReference type="RefSeq" id="WP_214159158.1">
    <property type="nucleotide sequence ID" value="NZ_JAHBAY010000013.1"/>
</dbReference>
<dbReference type="SUPFAM" id="SSF140490">
    <property type="entry name" value="Nqo1C-terminal domain-like"/>
    <property type="match status" value="1"/>
</dbReference>
<evidence type="ECO:0000256" key="4">
    <source>
        <dbReference type="ARBA" id="ARBA00022485"/>
    </source>
</evidence>
<dbReference type="SUPFAM" id="SSF142984">
    <property type="entry name" value="Nqo1 middle domain-like"/>
    <property type="match status" value="1"/>
</dbReference>
<keyword evidence="7" id="KW-0479">Metal-binding</keyword>
<dbReference type="InterPro" id="IPR019575">
    <property type="entry name" value="Nuop51_4Fe4S-bd"/>
</dbReference>
<gene>
    <name evidence="12" type="ORF">KIH74_26970</name>
</gene>
<evidence type="ECO:0008006" key="14">
    <source>
        <dbReference type="Google" id="ProtNLM"/>
    </source>
</evidence>
<comment type="caution">
    <text evidence="12">The sequence shown here is derived from an EMBL/GenBank/DDBJ whole genome shotgun (WGS) entry which is preliminary data.</text>
</comment>
<dbReference type="Proteomes" id="UP001197247">
    <property type="component" value="Unassembled WGS sequence"/>
</dbReference>
<dbReference type="Pfam" id="PF10589">
    <property type="entry name" value="NADH_4Fe-4S"/>
    <property type="match status" value="1"/>
</dbReference>
<proteinExistence type="inferred from homology"/>
<dbReference type="PANTHER" id="PTHR11780">
    <property type="entry name" value="NADH-UBIQUINONE OXIDOREDUCTASE FLAVOPROTEIN 1 NDUFV1"/>
    <property type="match status" value="1"/>
</dbReference>
<evidence type="ECO:0000256" key="3">
    <source>
        <dbReference type="ARBA" id="ARBA00007523"/>
    </source>
</evidence>
<comment type="cofactor">
    <cofactor evidence="1">
        <name>FMN</name>
        <dbReference type="ChEBI" id="CHEBI:58210"/>
    </cofactor>
</comment>
<dbReference type="InterPro" id="IPR037207">
    <property type="entry name" value="Nuop51_4Fe4S-bd_sf"/>
</dbReference>